<dbReference type="Gene3D" id="3.40.50.11180">
    <property type="match status" value="1"/>
</dbReference>
<organism evidence="1">
    <name type="scientific">marine metagenome</name>
    <dbReference type="NCBI Taxonomy" id="408172"/>
    <lineage>
        <taxon>unclassified sequences</taxon>
        <taxon>metagenomes</taxon>
        <taxon>ecological metagenomes</taxon>
    </lineage>
</organism>
<evidence type="ECO:0000313" key="1">
    <source>
        <dbReference type="EMBL" id="SVC41801.1"/>
    </source>
</evidence>
<dbReference type="AlphaFoldDB" id="A0A382M3M0"/>
<proteinExistence type="predicted"/>
<protein>
    <submittedName>
        <fullName evidence="1">Uncharacterized protein</fullName>
    </submittedName>
</protein>
<name>A0A382M3M0_9ZZZZ</name>
<reference evidence="1" key="1">
    <citation type="submission" date="2018-05" db="EMBL/GenBank/DDBJ databases">
        <authorList>
            <person name="Lanie J.A."/>
            <person name="Ng W.-L."/>
            <person name="Kazmierczak K.M."/>
            <person name="Andrzejewski T.M."/>
            <person name="Davidsen T.M."/>
            <person name="Wayne K.J."/>
            <person name="Tettelin H."/>
            <person name="Glass J.I."/>
            <person name="Rusch D."/>
            <person name="Podicherti R."/>
            <person name="Tsui H.-C.T."/>
            <person name="Winkler M.E."/>
        </authorList>
    </citation>
    <scope>NUCLEOTIDE SEQUENCE</scope>
</reference>
<dbReference type="EMBL" id="UINC01090133">
    <property type="protein sequence ID" value="SVC41801.1"/>
    <property type="molecule type" value="Genomic_DNA"/>
</dbReference>
<accession>A0A382M3M0</accession>
<feature type="non-terminal residue" evidence="1">
    <location>
        <position position="60"/>
    </location>
</feature>
<gene>
    <name evidence="1" type="ORF">METZ01_LOCUS294655</name>
</gene>
<sequence>MDLREKIFSLDSEIEVLIFPEFDCTFLSNFSPTKEIIHERIKTLFKLLFGVKKKVIFLTS</sequence>